<dbReference type="RefSeq" id="XP_042923254.1">
    <property type="nucleotide sequence ID" value="XM_043064686.1"/>
</dbReference>
<protein>
    <submittedName>
        <fullName evidence="2">Uncharacterized protein</fullName>
    </submittedName>
</protein>
<dbReference type="Proteomes" id="UP000006906">
    <property type="component" value="Chromosome 7"/>
</dbReference>
<feature type="region of interest" description="Disordered" evidence="1">
    <location>
        <begin position="193"/>
        <end position="240"/>
    </location>
</feature>
<dbReference type="AlphaFoldDB" id="A0A2K3DLS5"/>
<dbReference type="GeneID" id="66054248"/>
<accession>A0A2K3DLS5</accession>
<feature type="region of interest" description="Disordered" evidence="1">
    <location>
        <begin position="648"/>
        <end position="674"/>
    </location>
</feature>
<feature type="compositionally biased region" description="Acidic residues" evidence="1">
    <location>
        <begin position="209"/>
        <end position="219"/>
    </location>
</feature>
<feature type="region of interest" description="Disordered" evidence="1">
    <location>
        <begin position="587"/>
        <end position="608"/>
    </location>
</feature>
<organism evidence="2 3">
    <name type="scientific">Chlamydomonas reinhardtii</name>
    <name type="common">Chlamydomonas smithii</name>
    <dbReference type="NCBI Taxonomy" id="3055"/>
    <lineage>
        <taxon>Eukaryota</taxon>
        <taxon>Viridiplantae</taxon>
        <taxon>Chlorophyta</taxon>
        <taxon>core chlorophytes</taxon>
        <taxon>Chlorophyceae</taxon>
        <taxon>CS clade</taxon>
        <taxon>Chlamydomonadales</taxon>
        <taxon>Chlamydomonadaceae</taxon>
        <taxon>Chlamydomonas</taxon>
    </lineage>
</organism>
<dbReference type="EMBL" id="CM008968">
    <property type="protein sequence ID" value="PNW81473.1"/>
    <property type="molecule type" value="Genomic_DNA"/>
</dbReference>
<feature type="compositionally biased region" description="Basic and acidic residues" evidence="1">
    <location>
        <begin position="648"/>
        <end position="664"/>
    </location>
</feature>
<dbReference type="KEGG" id="cre:CHLRE_07g357450v5"/>
<keyword evidence="3" id="KW-1185">Reference proteome</keyword>
<feature type="region of interest" description="Disordered" evidence="1">
    <location>
        <begin position="71"/>
        <end position="109"/>
    </location>
</feature>
<gene>
    <name evidence="2" type="ORF">CHLRE_07g357450v5</name>
</gene>
<dbReference type="OMA" id="MINEDLW"/>
<name>A0A2K3DLS5_CHLRE</name>
<dbReference type="InParanoid" id="A0A2K3DLS5"/>
<feature type="compositionally biased region" description="Gly residues" evidence="1">
    <location>
        <begin position="592"/>
        <end position="608"/>
    </location>
</feature>
<evidence type="ECO:0000313" key="2">
    <source>
        <dbReference type="EMBL" id="PNW81473.1"/>
    </source>
</evidence>
<feature type="region of interest" description="Disordered" evidence="1">
    <location>
        <begin position="1"/>
        <end position="36"/>
    </location>
</feature>
<feature type="compositionally biased region" description="Polar residues" evidence="1">
    <location>
        <begin position="9"/>
        <end position="19"/>
    </location>
</feature>
<evidence type="ECO:0000256" key="1">
    <source>
        <dbReference type="SAM" id="MobiDB-lite"/>
    </source>
</evidence>
<proteinExistence type="predicted"/>
<dbReference type="Gramene" id="PNW81473">
    <property type="protein sequence ID" value="PNW81473"/>
    <property type="gene ID" value="CHLRE_07g357450v5"/>
</dbReference>
<sequence>MSTRRKSTRATNFNNIQEQQRNEKIQKRQAVRGGDGVRQQVHRVLTEAALQTVWQLYEKYANASPLLERYAEDGGGTGSSAAGARRSERRRAGNSGGGAAADDDGAGGGAVKEALAGAEAAAAAEAARVWEENGHHCLDLLEPLLLPPDTAAPKHVQEALMHLVLNAEAHRTHLSARALSLLERLLERHPPVRLVGVGGTPEPGVGDQGGDEEDEEEQQEGSGGAGGAGSARRPHLEVNPDLWEPVSGTWTRAPLCGLPRLARGLQQLRGLMLLAGGAHNCVARAVEAAGHPALPRASDKDAAECGDVGQLLLLRYWVRMLCADMEVRLQAAHSSLGARGRAEEAAEAGGEAEEAEARAAVDGSLLLRLLKTADLNLGWQYETNAKPKLVRLLASTAVYGAMGARAGAVLPLPGGHGSSGAGARPGGPGGVVAVPPVVASRLLVAGGPGEVGRLAGRLLGCLAGGLAAMEAADGYSRRRSAAVAYNERVEMDRRLAKVVGKEAVYGNPDNVQALLSCLPAASCVRLLSYLVVEAAEEQLSGAAVAGAGGGGGGVAALAALAAHYMDGGVKDSPPPVLASPALRYLLGDQDPQGGGGQEGGQEGQEGGGGHWAWGLRCMRLNSQMPGRVGLPLLVAALAAAGWRHAEEEARRAEAHEGAGEAERQDAEDDEPEAGAGARLTAAQWRRELAAVAALSQRAAARLRAEGLVRVADGAGAGAGAGVGGVGADGLAIYIQMRCAEQLAERLGNPGAAAVAAV</sequence>
<reference evidence="2 3" key="1">
    <citation type="journal article" date="2007" name="Science">
        <title>The Chlamydomonas genome reveals the evolution of key animal and plant functions.</title>
        <authorList>
            <person name="Merchant S.S."/>
            <person name="Prochnik S.E."/>
            <person name="Vallon O."/>
            <person name="Harris E.H."/>
            <person name="Karpowicz S.J."/>
            <person name="Witman G.B."/>
            <person name="Terry A."/>
            <person name="Salamov A."/>
            <person name="Fritz-Laylin L.K."/>
            <person name="Marechal-Drouard L."/>
            <person name="Marshall W.F."/>
            <person name="Qu L.H."/>
            <person name="Nelson D.R."/>
            <person name="Sanderfoot A.A."/>
            <person name="Spalding M.H."/>
            <person name="Kapitonov V.V."/>
            <person name="Ren Q."/>
            <person name="Ferris P."/>
            <person name="Lindquist E."/>
            <person name="Shapiro H."/>
            <person name="Lucas S.M."/>
            <person name="Grimwood J."/>
            <person name="Schmutz J."/>
            <person name="Cardol P."/>
            <person name="Cerutti H."/>
            <person name="Chanfreau G."/>
            <person name="Chen C.L."/>
            <person name="Cognat V."/>
            <person name="Croft M.T."/>
            <person name="Dent R."/>
            <person name="Dutcher S."/>
            <person name="Fernandez E."/>
            <person name="Fukuzawa H."/>
            <person name="Gonzalez-Ballester D."/>
            <person name="Gonzalez-Halphen D."/>
            <person name="Hallmann A."/>
            <person name="Hanikenne M."/>
            <person name="Hippler M."/>
            <person name="Inwood W."/>
            <person name="Jabbari K."/>
            <person name="Kalanon M."/>
            <person name="Kuras R."/>
            <person name="Lefebvre P.A."/>
            <person name="Lemaire S.D."/>
            <person name="Lobanov A.V."/>
            <person name="Lohr M."/>
            <person name="Manuell A."/>
            <person name="Meier I."/>
            <person name="Mets L."/>
            <person name="Mittag M."/>
            <person name="Mittelmeier T."/>
            <person name="Moroney J.V."/>
            <person name="Moseley J."/>
            <person name="Napoli C."/>
            <person name="Nedelcu A.M."/>
            <person name="Niyogi K."/>
            <person name="Novoselov S.V."/>
            <person name="Paulsen I.T."/>
            <person name="Pazour G."/>
            <person name="Purton S."/>
            <person name="Ral J.P."/>
            <person name="Riano-Pachon D.M."/>
            <person name="Riekhof W."/>
            <person name="Rymarquis L."/>
            <person name="Schroda M."/>
            <person name="Stern D."/>
            <person name="Umen J."/>
            <person name="Willows R."/>
            <person name="Wilson N."/>
            <person name="Zimmer S.L."/>
            <person name="Allmer J."/>
            <person name="Balk J."/>
            <person name="Bisova K."/>
            <person name="Chen C.J."/>
            <person name="Elias M."/>
            <person name="Gendler K."/>
            <person name="Hauser C."/>
            <person name="Lamb M.R."/>
            <person name="Ledford H."/>
            <person name="Long J.C."/>
            <person name="Minagawa J."/>
            <person name="Page M.D."/>
            <person name="Pan J."/>
            <person name="Pootakham W."/>
            <person name="Roje S."/>
            <person name="Rose A."/>
            <person name="Stahlberg E."/>
            <person name="Terauchi A.M."/>
            <person name="Yang P."/>
            <person name="Ball S."/>
            <person name="Bowler C."/>
            <person name="Dieckmann C.L."/>
            <person name="Gladyshev V.N."/>
            <person name="Green P."/>
            <person name="Jorgensen R."/>
            <person name="Mayfield S."/>
            <person name="Mueller-Roeber B."/>
            <person name="Rajamani S."/>
            <person name="Sayre R.T."/>
            <person name="Brokstein P."/>
            <person name="Dubchak I."/>
            <person name="Goodstein D."/>
            <person name="Hornick L."/>
            <person name="Huang Y.W."/>
            <person name="Jhaveri J."/>
            <person name="Luo Y."/>
            <person name="Martinez D."/>
            <person name="Ngau W.C."/>
            <person name="Otillar B."/>
            <person name="Poliakov A."/>
            <person name="Porter A."/>
            <person name="Szajkowski L."/>
            <person name="Werner G."/>
            <person name="Zhou K."/>
            <person name="Grigoriev I.V."/>
            <person name="Rokhsar D.S."/>
            <person name="Grossman A.R."/>
        </authorList>
    </citation>
    <scope>NUCLEOTIDE SEQUENCE [LARGE SCALE GENOMIC DNA]</scope>
    <source>
        <strain evidence="3">CC-503</strain>
    </source>
</reference>
<evidence type="ECO:0000313" key="3">
    <source>
        <dbReference type="Proteomes" id="UP000006906"/>
    </source>
</evidence>
<dbReference type="OrthoDB" id="548890at2759"/>